<evidence type="ECO:0000256" key="1">
    <source>
        <dbReference type="SAM" id="SignalP"/>
    </source>
</evidence>
<protein>
    <submittedName>
        <fullName evidence="2">cDNA FLJ31568 fis, clone NT2RI2001595</fullName>
    </submittedName>
    <submittedName>
        <fullName evidence="4">cDNA FLJ35211 fis, clone PROST1000110</fullName>
    </submittedName>
    <submittedName>
        <fullName evidence="3">cDNA FLJ35262 fis, clone PROST2004570</fullName>
    </submittedName>
</protein>
<evidence type="ECO:0000313" key="5">
    <source>
        <dbReference type="EMBL" id="EAW59574.1"/>
    </source>
</evidence>
<accession>Q96N15</accession>
<dbReference type="EMBL" id="AK092530">
    <property type="protein sequence ID" value="BAG52567.1"/>
    <property type="molecule type" value="mRNA"/>
</dbReference>
<name>Q96N15_HUMAN</name>
<sequence>MHCPTTIAACPTIMCSTLARLVATPASPIQQLAWPDTTHPTCTLGQRATHHGPCPTASVPCWAPGPRSPRLCSTTSCPGPSWHPSRSARTGRSVSACCAPRPTHSSATQASMMLPAPTACSRPVCCLRASEVLRCATALQMTLWPGPASAAPATLSCRHHCPRFPAP</sequence>
<dbReference type="EMBL" id="AK092581">
    <property type="protein sequence ID" value="BAC03919.1"/>
    <property type="molecule type" value="mRNA"/>
</dbReference>
<feature type="signal peptide" evidence="1">
    <location>
        <begin position="1"/>
        <end position="19"/>
    </location>
</feature>
<dbReference type="EMBL" id="CH471095">
    <property type="protein sequence ID" value="EAW59574.1"/>
    <property type="molecule type" value="Genomic_DNA"/>
</dbReference>
<proteinExistence type="evidence at transcript level"/>
<keyword evidence="1" id="KW-0732">Signal</keyword>
<evidence type="ECO:0000313" key="4">
    <source>
        <dbReference type="EMBL" id="BAG52567.1"/>
    </source>
</evidence>
<organism evidence="2">
    <name type="scientific">Homo sapiens</name>
    <name type="common">Human</name>
    <dbReference type="NCBI Taxonomy" id="9606"/>
    <lineage>
        <taxon>Eukaryota</taxon>
        <taxon>Metazoa</taxon>
        <taxon>Chordata</taxon>
        <taxon>Craniata</taxon>
        <taxon>Vertebrata</taxon>
        <taxon>Euteleostomi</taxon>
        <taxon>Mammalia</taxon>
        <taxon>Eutheria</taxon>
        <taxon>Euarchontoglires</taxon>
        <taxon>Primates</taxon>
        <taxon>Haplorrhini</taxon>
        <taxon>Catarrhini</taxon>
        <taxon>Hominidae</taxon>
        <taxon>Homo</taxon>
    </lineage>
</organism>
<feature type="chain" id="PRO_5010147696" evidence="1">
    <location>
        <begin position="20"/>
        <end position="167"/>
    </location>
</feature>
<gene>
    <name evidence="5" type="primary">FLJ31568</name>
    <name evidence="5" type="ORF">hCG_40003</name>
</gene>
<evidence type="ECO:0000313" key="3">
    <source>
        <dbReference type="EMBL" id="BAC03919.1"/>
    </source>
</evidence>
<dbReference type="EMBL" id="AK056130">
    <property type="protein sequence ID" value="BAB71099.1"/>
    <property type="molecule type" value="mRNA"/>
</dbReference>
<dbReference type="AlphaFoldDB" id="Q96N15"/>
<reference evidence="5" key="1">
    <citation type="journal article" date="2001" name="Science">
        <title>The sequence of the human genome.</title>
        <authorList>
            <person name="Venter J.C."/>
            <person name="Adams M.D."/>
            <person name="Myers E.W."/>
            <person name="Li P.W."/>
            <person name="Mural R.J."/>
            <person name="Sutton G.G."/>
            <person name="Smith H.O."/>
            <person name="Yandell M."/>
            <person name="Evans C.A."/>
            <person name="Holt R.A."/>
            <person name="Gocayne J.D."/>
            <person name="Amanatides P."/>
            <person name="Ballew R.M."/>
            <person name="Huson D.H."/>
            <person name="Wortman J.R."/>
            <person name="Zhang Q."/>
            <person name="Kodira C.D."/>
            <person name="Zheng X.H."/>
            <person name="Chen L."/>
            <person name="Skupski M."/>
            <person name="Subramanian G."/>
            <person name="Thomas P.D."/>
            <person name="Zhang J."/>
            <person name="Gabor Miklos G.L."/>
            <person name="Nelson C."/>
            <person name="Broder S."/>
            <person name="Clark A.G."/>
            <person name="Nadeau J."/>
            <person name="McKusick V.A."/>
            <person name="Zinder N."/>
            <person name="Levine A.J."/>
            <person name="Roberts R.J."/>
            <person name="Simon M."/>
            <person name="Slayman C."/>
            <person name="Hunkapiller M."/>
            <person name="Bolanos R."/>
            <person name="Delcher A."/>
            <person name="Dew I."/>
            <person name="Fasulo D."/>
            <person name="Flanigan M."/>
            <person name="Florea L."/>
            <person name="Halpern A."/>
            <person name="Hannenhalli S."/>
            <person name="Kravitz S."/>
            <person name="Levy S."/>
            <person name="Mobarry C."/>
            <person name="Reinert K."/>
            <person name="Remington K."/>
            <person name="Abu-Threideh J."/>
            <person name="Beasley E."/>
            <person name="Biddick K."/>
            <person name="Bonazzi V."/>
            <person name="Brandon R."/>
            <person name="Cargill M."/>
            <person name="Chandramouliswaran I."/>
            <person name="Charlab R."/>
            <person name="Chaturvedi K."/>
            <person name="Deng Z."/>
            <person name="Di Francesco V."/>
            <person name="Dunn P."/>
            <person name="Eilbeck K."/>
            <person name="Evangelista C."/>
            <person name="Gabrielian A.E."/>
            <person name="Gan W."/>
            <person name="Ge W."/>
            <person name="Gong F."/>
            <person name="Gu Z."/>
            <person name="Guan P."/>
            <person name="Heiman T.J."/>
            <person name="Higgins M.E."/>
            <person name="Ji R.R."/>
            <person name="Ke Z."/>
            <person name="Ketchum K.A."/>
            <person name="Lai Z."/>
            <person name="Lei Y."/>
            <person name="Li Z."/>
            <person name="Li J."/>
            <person name="Liang Y."/>
            <person name="Lin X."/>
            <person name="Lu F."/>
            <person name="Merkulov G.V."/>
            <person name="Milshina N."/>
            <person name="Moore H.M."/>
            <person name="Naik A.K."/>
            <person name="Narayan V.A."/>
            <person name="Neelam B."/>
            <person name="Nusskern D."/>
            <person name="Rusch D.B."/>
            <person name="Salzberg S."/>
            <person name="Shao W."/>
            <person name="Shue B."/>
            <person name="Sun J."/>
            <person name="Wang Z."/>
            <person name="Wang A."/>
            <person name="Wang X."/>
            <person name="Wang J."/>
            <person name="Wei M."/>
            <person name="Wides R."/>
            <person name="Xiao C."/>
            <person name="Yan C."/>
            <person name="Yao A."/>
            <person name="Ye J."/>
            <person name="Zhan M."/>
            <person name="Zhang W."/>
            <person name="Zhang H."/>
            <person name="Zhao Q."/>
            <person name="Zheng L."/>
            <person name="Zhong F."/>
            <person name="Zhong W."/>
            <person name="Zhu S."/>
            <person name="Zhao S."/>
            <person name="Gilbert D."/>
            <person name="Baumhueter S."/>
            <person name="Spier G."/>
            <person name="Carter C."/>
            <person name="Cravchik A."/>
            <person name="Woodage T."/>
            <person name="Ali F."/>
            <person name="An H."/>
            <person name="Awe A."/>
            <person name="Baldwin D."/>
            <person name="Baden H."/>
            <person name="Barnstead M."/>
            <person name="Barrow I."/>
            <person name="Beeson K."/>
            <person name="Busam D."/>
            <person name="Carver A."/>
            <person name="Center A."/>
            <person name="Cheng M.L."/>
            <person name="Curry L."/>
            <person name="Danaher S."/>
            <person name="Davenport L."/>
            <person name="Desilets R."/>
            <person name="Dietz S."/>
            <person name="Dodson K."/>
            <person name="Doup L."/>
            <person name="Ferriera S."/>
            <person name="Garg N."/>
            <person name="Gluecksmann A."/>
            <person name="Hart B."/>
            <person name="Haynes J."/>
            <person name="Haynes C."/>
            <person name="Heiner C."/>
            <person name="Hladun S."/>
            <person name="Hostin D."/>
            <person name="Houck J."/>
            <person name="Howland T."/>
            <person name="Ibegwam C."/>
            <person name="Johnson J."/>
            <person name="Kalush F."/>
            <person name="Kline L."/>
            <person name="Koduru S."/>
            <person name="Love A."/>
            <person name="Mann F."/>
            <person name="May D."/>
            <person name="McCawley S."/>
            <person name="McIntosh T."/>
            <person name="McMullen I."/>
            <person name="Moy M."/>
            <person name="Moy L."/>
            <person name="Murphy B."/>
            <person name="Nelson K."/>
            <person name="Pfannkoch C."/>
            <person name="Pratts E."/>
            <person name="Puri V."/>
            <person name="Qureshi H."/>
            <person name="Reardon M."/>
            <person name="Rodriguez R."/>
            <person name="Rogers Y.H."/>
            <person name="Romblad D."/>
            <person name="Ruhfel B."/>
            <person name="Scott R."/>
            <person name="Sitter C."/>
            <person name="Smallwood M."/>
            <person name="Stewart E."/>
            <person name="Strong R."/>
            <person name="Suh E."/>
            <person name="Thomas R."/>
            <person name="Tint N.N."/>
            <person name="Tse S."/>
            <person name="Vech C."/>
            <person name="Wang G."/>
            <person name="Wetter J."/>
            <person name="Williams S."/>
            <person name="Williams M."/>
            <person name="Windsor S."/>
            <person name="Winn-Deen E."/>
            <person name="Wolfe K."/>
            <person name="Zaveri J."/>
            <person name="Zaveri K."/>
            <person name="Abril J.F."/>
            <person name="Guigo R."/>
            <person name="Campbell M.J."/>
            <person name="Sjolander K.V."/>
            <person name="Karlak B."/>
            <person name="Kejariwal A."/>
            <person name="Mi H."/>
            <person name="Lazareva B."/>
            <person name="Hatton T."/>
            <person name="Narechania A."/>
            <person name="Diemer K."/>
            <person name="Muruganujan A."/>
            <person name="Guo N."/>
            <person name="Sato S."/>
            <person name="Bafna V."/>
            <person name="Istrail S."/>
            <person name="Lippert R."/>
            <person name="Schwartz R."/>
            <person name="Walenz B."/>
            <person name="Yooseph S."/>
            <person name="Allen D."/>
            <person name="Basu A."/>
            <person name="Baxendale J."/>
            <person name="Blick L."/>
            <person name="Caminha M."/>
            <person name="Carnes-Stine J."/>
            <person name="Caulk P."/>
            <person name="Chiang Y.H."/>
            <person name="Coyne M."/>
            <person name="Dahlke C."/>
            <person name="Mays A."/>
            <person name="Dombroski M."/>
            <person name="Donnelly M."/>
            <person name="Ely D."/>
            <person name="Esparham S."/>
            <person name="Fosler C."/>
            <person name="Gire H."/>
            <person name="Glanowski S."/>
            <person name="Glasser K."/>
            <person name="Glodek A."/>
            <person name="Gorokhov M."/>
            <person name="Graham K."/>
            <person name="Gropman B."/>
            <person name="Harris M."/>
            <person name="Heil J."/>
            <person name="Henderson S."/>
            <person name="Hoover J."/>
            <person name="Jennings D."/>
            <person name="Jordan C."/>
            <person name="Jordan J."/>
            <person name="Kasha J."/>
            <person name="Kagan L."/>
            <person name="Kraft C."/>
            <person name="Levitsky A."/>
            <person name="Lewis M."/>
            <person name="Liu X."/>
            <person name="Lopez J."/>
            <person name="Ma D."/>
            <person name="Majoros W."/>
            <person name="McDaniel J."/>
            <person name="Murphy S."/>
            <person name="Newman M."/>
            <person name="Nguyen T."/>
            <person name="Nguyen N."/>
            <person name="Nodell M."/>
            <person name="Pan S."/>
            <person name="Peck J."/>
            <person name="Peterson M."/>
            <person name="Rowe W."/>
            <person name="Sanders R."/>
            <person name="Scott J."/>
            <person name="Simpson M."/>
            <person name="Smith T."/>
            <person name="Sprague A."/>
            <person name="Stockwell T."/>
            <person name="Turner R."/>
            <person name="Venter E."/>
            <person name="Wang M."/>
            <person name="Wen M."/>
            <person name="Wu D."/>
            <person name="Wu M."/>
            <person name="Xia A."/>
            <person name="Zandieh A."/>
            <person name="Zhu X."/>
        </authorList>
    </citation>
    <scope>NUCLEOTIDE SEQUENCE</scope>
</reference>
<reference evidence="2" key="2">
    <citation type="journal article" date="2004" name="Nat. Genet.">
        <title>Complete sequencing and characterization of 21,243 full-length human cDNAs.</title>
        <authorList>
            <person name="Ota T."/>
            <person name="Suzuki Y."/>
            <person name="Nishikawa T."/>
            <person name="Otsuki T."/>
            <person name="Sugiyama T."/>
            <person name="Irie R."/>
            <person name="Wakamatsu A."/>
            <person name="Hayashi K."/>
            <person name="Sato H."/>
            <person name="Nagai K."/>
            <person name="Kimura K."/>
            <person name="Makita H."/>
            <person name="Sekine M."/>
            <person name="Obayashi M."/>
            <person name="Nishi T."/>
            <person name="Shibahara T."/>
            <person name="Tanaka T."/>
            <person name="Ishii S."/>
            <person name="Yamamoto J."/>
            <person name="Saito K."/>
            <person name="Kawai Y."/>
            <person name="Isono Y."/>
            <person name="Nakamura Y."/>
            <person name="Nagahari K."/>
            <person name="Murakami K."/>
            <person name="Yasuda T."/>
            <person name="Iwayanagi T."/>
            <person name="Wagatsuma M."/>
            <person name="Shiratori A."/>
            <person name="Sudo H."/>
            <person name="Hosoiri T."/>
            <person name="Kaku Y."/>
            <person name="Kodaira H."/>
            <person name="Kondo H."/>
            <person name="Sugawara M."/>
            <person name="Takahashi M."/>
            <person name="Kanda K."/>
            <person name="Yokoi T."/>
            <person name="Furuya T."/>
            <person name="Kikkawa E."/>
            <person name="Omura Y."/>
            <person name="Abe K."/>
            <person name="Kamihara K."/>
            <person name="Katsuta N."/>
            <person name="Sato K."/>
            <person name="Tanikawa M."/>
            <person name="Yamazaki M."/>
            <person name="Ninomiya K."/>
            <person name="Ishibashi T."/>
            <person name="Yamashita H."/>
            <person name="Murakawa K."/>
            <person name="Fujimori K."/>
            <person name="Tanai H."/>
            <person name="Kimata M."/>
            <person name="Watanabe M."/>
            <person name="Hiraoka S."/>
            <person name="Chiba Y."/>
            <person name="Ishida S."/>
            <person name="Ono Y."/>
            <person name="Takiguchi S."/>
            <person name="Watanabe S."/>
            <person name="Yosida M."/>
            <person name="Hotuta T."/>
            <person name="Kusano J."/>
            <person name="Kanehori K."/>
            <person name="Takahashi-Fujii A."/>
            <person name="Hara H."/>
            <person name="Tanase T."/>
            <person name="Nomura Y."/>
            <person name="Togiya S."/>
            <person name="Komai F."/>
            <person name="Hara R."/>
            <person name="Takeuchi K."/>
            <person name="Arita M."/>
            <person name="Imose N."/>
            <person name="Musashino K."/>
            <person name="Yuuki H."/>
            <person name="Oshima A."/>
            <person name="Sasaki N."/>
            <person name="Aotsuka S."/>
            <person name="Yoshikawa Y."/>
            <person name="Matsunawa H."/>
            <person name="Ichihara T."/>
            <person name="Shiohata N."/>
            <person name="Sano S."/>
            <person name="Moriya S."/>
            <person name="Momiyama H."/>
            <person name="Satoh N."/>
            <person name="Takami S."/>
            <person name="Terashima Y."/>
            <person name="Suzuki O."/>
            <person name="Nakagawa S."/>
            <person name="Senoh A."/>
            <person name="Mizoguchi H."/>
            <person name="Goto Y."/>
            <person name="Shimizu F."/>
            <person name="Wakebe H."/>
            <person name="Hishigaki H."/>
            <person name="Watanabe T."/>
            <person name="Sugiyama A."/>
            <person name="Takemoto M."/>
            <person name="Kawakami B."/>
            <person name="Yamazaki M."/>
            <person name="Watanabe K."/>
            <person name="Kumagai A."/>
            <person name="Itakura S."/>
            <person name="Fukuzumi Y."/>
            <person name="Fujimori Y."/>
            <person name="Komiyama M."/>
            <person name="Tashiro H."/>
            <person name="Tanigami A."/>
            <person name="Fujiwara T."/>
            <person name="Ono T."/>
            <person name="Yamada K."/>
            <person name="Fujii Y."/>
            <person name="Ozaki K."/>
            <person name="Hirao M."/>
            <person name="Ohmori Y."/>
            <person name="Kawabata A."/>
            <person name="Hikiji T."/>
            <person name="Kobatake N."/>
            <person name="Inagaki H."/>
            <person name="Ikema Y."/>
            <person name="Okamoto S."/>
            <person name="Okitani R."/>
            <person name="Kawakami T."/>
            <person name="Noguchi S."/>
            <person name="Itoh T."/>
            <person name="Shigeta K."/>
            <person name="Senba T."/>
            <person name="Matsumura K."/>
            <person name="Nakajima Y."/>
            <person name="Mizuno T."/>
            <person name="Morinaga M."/>
            <person name="Sasaki M."/>
            <person name="Togashi T."/>
            <person name="Oyama M."/>
            <person name="Hata H."/>
            <person name="Watanabe M."/>
            <person name="Komatsu T."/>
            <person name="Mizushima-Sugano J."/>
            <person name="Satoh T."/>
            <person name="Shirai Y."/>
            <person name="Takahashi Y."/>
            <person name="Nakagawa K."/>
            <person name="Okumura K."/>
            <person name="Nagase T."/>
            <person name="Nomura N."/>
            <person name="Kikuchi H."/>
            <person name="Masuho Y."/>
            <person name="Yamashita R."/>
            <person name="Nakai K."/>
            <person name="Yada T."/>
            <person name="Nakamura Y."/>
            <person name="Ohara O."/>
            <person name="Isogai T."/>
            <person name="Sugano S."/>
        </authorList>
    </citation>
    <scope>NUCLEOTIDE SEQUENCE</scope>
    <source>
        <tissue evidence="3">Prostate</tissue>
    </source>
</reference>
<evidence type="ECO:0000313" key="2">
    <source>
        <dbReference type="EMBL" id="BAB71099.1"/>
    </source>
</evidence>
<reference evidence="5" key="3">
    <citation type="submission" date="2005-07" db="EMBL/GenBank/DDBJ databases">
        <authorList>
            <person name="Mural R.J."/>
            <person name="Istrail S."/>
            <person name="Sutton G."/>
            <person name="Florea L."/>
            <person name="Halpern A.L."/>
            <person name="Mobarry C.M."/>
            <person name="Lippert R."/>
            <person name="Walenz B."/>
            <person name="Shatkay H."/>
            <person name="Dew I."/>
            <person name="Miller J.R."/>
            <person name="Flanigan M.J."/>
            <person name="Edwards N.J."/>
            <person name="Bolanos R."/>
            <person name="Fasulo D."/>
            <person name="Halldorsson B.V."/>
            <person name="Hannenhalli S."/>
            <person name="Turner R."/>
            <person name="Yooseph S."/>
            <person name="Lu F."/>
            <person name="Nusskern D.R."/>
            <person name="Shue B.C."/>
            <person name="Zheng X.H."/>
            <person name="Zhong F."/>
            <person name="Delcher A.L."/>
            <person name="Huson D.H."/>
            <person name="Kravitz S.A."/>
            <person name="Mouchard L."/>
            <person name="Reinert K."/>
            <person name="Remington K.A."/>
            <person name="Clark A.G."/>
            <person name="Waterman M.S."/>
            <person name="Eichler E.E."/>
            <person name="Adams M.D."/>
            <person name="Hunkapiller M.W."/>
            <person name="Myers E.W."/>
            <person name="Venter J.C."/>
        </authorList>
    </citation>
    <scope>NUCLEOTIDE SEQUENCE</scope>
</reference>